<reference evidence="1 2" key="1">
    <citation type="submission" date="2019-01" db="EMBL/GenBank/DDBJ databases">
        <title>Chengkuizengella sp. nov., isolated from deep-sea sediment of East Pacific Ocean.</title>
        <authorList>
            <person name="Yang J."/>
            <person name="Lai Q."/>
            <person name="Shao Z."/>
        </authorList>
    </citation>
    <scope>NUCLEOTIDE SEQUENCE [LARGE SCALE GENOMIC DNA]</scope>
    <source>
        <strain evidence="1 2">YPA3-1-1</strain>
    </source>
</reference>
<comment type="caution">
    <text evidence="1">The sequence shown here is derived from an EMBL/GenBank/DDBJ whole genome shotgun (WGS) entry which is preliminary data.</text>
</comment>
<evidence type="ECO:0000313" key="2">
    <source>
        <dbReference type="Proteomes" id="UP000448943"/>
    </source>
</evidence>
<proteinExistence type="predicted"/>
<dbReference type="EMBL" id="SIJB01000035">
    <property type="protein sequence ID" value="NBI30653.1"/>
    <property type="molecule type" value="Genomic_DNA"/>
</dbReference>
<accession>A0A6N9Q7L6</accession>
<sequence length="390" mass="44560">MKRKIFLIVTTLLLMFTVVLSGCGEKPGPKDLLQEASEKSLEMKSYSFDGNMNLSLNIPDEAMAAAPEMAMFAGMFQNINMNMTGVYQQDPMKMEMVMDLEIPGDMSFNINLPMVMEEERMLIKMPTIPFVPFPQEVTGKFIEIDYNELAEMSEGEVTPFNYGDLQKQNELIMEISQIMFKHFDEEEYFTLVEDVELPEGIDVKRAVEIKITDEKFEKAMVTFMDDALPELLDLLADPKWVEVTQLESADLEQIREELENGKSEFLTFLEDEQNTLKVNDITFLNGINGDNYISYQEVKMDVDVITEGQTINLVFDLSMGMDQINENPEFTVEVSSDNIIKLKELEDIMNSAYGTFEETPELGEFDIEGLEDLDLTDEEIEALIEETTSN</sequence>
<gene>
    <name evidence="1" type="ORF">ERL59_17010</name>
</gene>
<name>A0A6N9Q7L6_9BACL</name>
<dbReference type="AlphaFoldDB" id="A0A6N9Q7L6"/>
<dbReference type="PROSITE" id="PS51257">
    <property type="entry name" value="PROKAR_LIPOPROTEIN"/>
    <property type="match status" value="1"/>
</dbReference>
<protein>
    <submittedName>
        <fullName evidence="1">Uncharacterized protein</fullName>
    </submittedName>
</protein>
<dbReference type="OrthoDB" id="2657915at2"/>
<keyword evidence="2" id="KW-1185">Reference proteome</keyword>
<dbReference type="Gene3D" id="2.50.20.20">
    <property type="match status" value="1"/>
</dbReference>
<evidence type="ECO:0000313" key="1">
    <source>
        <dbReference type="EMBL" id="NBI30653.1"/>
    </source>
</evidence>
<dbReference type="Proteomes" id="UP000448943">
    <property type="component" value="Unassembled WGS sequence"/>
</dbReference>
<organism evidence="1 2">
    <name type="scientific">Chengkuizengella marina</name>
    <dbReference type="NCBI Taxonomy" id="2507566"/>
    <lineage>
        <taxon>Bacteria</taxon>
        <taxon>Bacillati</taxon>
        <taxon>Bacillota</taxon>
        <taxon>Bacilli</taxon>
        <taxon>Bacillales</taxon>
        <taxon>Paenibacillaceae</taxon>
        <taxon>Chengkuizengella</taxon>
    </lineage>
</organism>
<dbReference type="RefSeq" id="WP_160647468.1">
    <property type="nucleotide sequence ID" value="NZ_SIJB01000035.1"/>
</dbReference>